<dbReference type="GO" id="GO:0043015">
    <property type="term" value="F:gamma-tubulin binding"/>
    <property type="evidence" value="ECO:0007669"/>
    <property type="project" value="TreeGrafter"/>
</dbReference>
<dbReference type="PANTHER" id="PTHR23331">
    <property type="entry name" value="CXYORF1"/>
    <property type="match status" value="1"/>
</dbReference>
<comment type="subcellular location">
    <subcellularLocation>
        <location evidence="1">Early endosome membrane</location>
    </subcellularLocation>
    <subcellularLocation>
        <location evidence="2">Recycling endosome membrane</location>
    </subcellularLocation>
</comment>
<evidence type="ECO:0000259" key="9">
    <source>
        <dbReference type="PROSITE" id="PS51082"/>
    </source>
</evidence>
<feature type="compositionally biased region" description="Acidic residues" evidence="8">
    <location>
        <begin position="493"/>
        <end position="502"/>
    </location>
</feature>
<dbReference type="Pfam" id="PF11945">
    <property type="entry name" value="WASH_WAHD"/>
    <property type="match status" value="1"/>
</dbReference>
<evidence type="ECO:0000313" key="10">
    <source>
        <dbReference type="Ensembl" id="ENSBIXP00005040185.1"/>
    </source>
</evidence>
<evidence type="ECO:0000256" key="5">
    <source>
        <dbReference type="ARBA" id="ARBA00022753"/>
    </source>
</evidence>
<dbReference type="PANTHER" id="PTHR23331:SF5">
    <property type="entry name" value="WAS PROTEIN FAMILY HOMOLOG 2-RELATED"/>
    <property type="match status" value="1"/>
</dbReference>
<dbReference type="InterPro" id="IPR003124">
    <property type="entry name" value="WH2_dom"/>
</dbReference>
<protein>
    <submittedName>
        <fullName evidence="10">WASH complex subunit 1</fullName>
    </submittedName>
</protein>
<gene>
    <name evidence="10" type="primary">WASHC1</name>
</gene>
<keyword evidence="6" id="KW-0472">Membrane</keyword>
<comment type="similarity">
    <text evidence="3">Belongs to the WASH1 family.</text>
</comment>
<feature type="compositionally biased region" description="Basic and acidic residues" evidence="8">
    <location>
        <begin position="417"/>
        <end position="433"/>
    </location>
</feature>
<feature type="compositionally biased region" description="Pro residues" evidence="8">
    <location>
        <begin position="335"/>
        <end position="367"/>
    </location>
</feature>
<evidence type="ECO:0000256" key="2">
    <source>
        <dbReference type="ARBA" id="ARBA00004565"/>
    </source>
</evidence>
<evidence type="ECO:0000256" key="1">
    <source>
        <dbReference type="ARBA" id="ARBA00004146"/>
    </source>
</evidence>
<feature type="region of interest" description="Disordered" evidence="8">
    <location>
        <begin position="331"/>
        <end position="502"/>
    </location>
</feature>
<reference evidence="10 11" key="1">
    <citation type="submission" date="2018-11" db="EMBL/GenBank/DDBJ databases">
        <title>Haplotype-resolved cattle genomes.</title>
        <authorList>
            <person name="Low W.Y."/>
            <person name="Tearle R."/>
            <person name="Bickhart D.M."/>
            <person name="Rosen B.D."/>
            <person name="Koren S."/>
            <person name="Rhie A."/>
            <person name="Hiendleder S."/>
            <person name="Phillippy A.M."/>
            <person name="Smith T.P.L."/>
            <person name="Williams J.L."/>
        </authorList>
    </citation>
    <scope>NUCLEOTIDE SEQUENCE [LARGE SCALE GENOMIC DNA]</scope>
</reference>
<dbReference type="GO" id="GO:0005829">
    <property type="term" value="C:cytosol"/>
    <property type="evidence" value="ECO:0007669"/>
    <property type="project" value="GOC"/>
</dbReference>
<dbReference type="PROSITE" id="PS51082">
    <property type="entry name" value="WH2"/>
    <property type="match status" value="1"/>
</dbReference>
<dbReference type="GO" id="GO:0071203">
    <property type="term" value="C:WASH complex"/>
    <property type="evidence" value="ECO:0007669"/>
    <property type="project" value="InterPro"/>
</dbReference>
<accession>A0A4W2ID93</accession>
<keyword evidence="5" id="KW-0967">Endosome</keyword>
<organism evidence="10 11">
    <name type="scientific">Bos indicus x Bos taurus</name>
    <name type="common">Hybrid cattle</name>
    <dbReference type="NCBI Taxonomy" id="30522"/>
    <lineage>
        <taxon>Eukaryota</taxon>
        <taxon>Metazoa</taxon>
        <taxon>Chordata</taxon>
        <taxon>Craniata</taxon>
        <taxon>Vertebrata</taxon>
        <taxon>Euteleostomi</taxon>
        <taxon>Mammalia</taxon>
        <taxon>Eutheria</taxon>
        <taxon>Laurasiatheria</taxon>
        <taxon>Artiodactyla</taxon>
        <taxon>Ruminantia</taxon>
        <taxon>Pecora</taxon>
        <taxon>Bovidae</taxon>
        <taxon>Bovinae</taxon>
        <taxon>Bos</taxon>
    </lineage>
</organism>
<keyword evidence="7" id="KW-0009">Actin-binding</keyword>
<dbReference type="Ensembl" id="ENSBIXT00005032486.1">
    <property type="protein sequence ID" value="ENSBIXP00005040185.1"/>
    <property type="gene ID" value="ENSBIXG00005022719.1"/>
</dbReference>
<dbReference type="AlphaFoldDB" id="A0A4W2ID93"/>
<feature type="compositionally biased region" description="Gly residues" evidence="8">
    <location>
        <begin position="459"/>
        <end position="473"/>
    </location>
</feature>
<reference evidence="10" key="2">
    <citation type="submission" date="2025-08" db="UniProtKB">
        <authorList>
            <consortium name="Ensembl"/>
        </authorList>
    </citation>
    <scope>IDENTIFICATION</scope>
</reference>
<dbReference type="GO" id="GO:0055038">
    <property type="term" value="C:recycling endosome membrane"/>
    <property type="evidence" value="ECO:0007669"/>
    <property type="project" value="UniProtKB-SubCell"/>
</dbReference>
<sequence length="502" mass="53902">MTPTGTQHSLAGQTYAVPLIQPDLRREEAIQQVADALQYLQKVSGDIFSRISQRVELSRSQLQAIGERVSLAQAKIEKIKGSKKAIKVFSSAKYPAPERLQEYGSIFMGAQDPGLQRRPRHRIQSKHRPLDERALQEKLKFFPVCVNTKPEPEDEAEEGLGGLPSNISSVSSLLLFNTTENLYKKYVFLDPLAGAVTKTHVMLGAETEEKLFDAPLSISRREQLERQVPENYFYVPDLGQVPDIDVPSYLPDLPGVADDLMYSADLGPGIAPSAPGAIPELPTFHTEVAQPFKPGGPRAGDGLGWALPCSASCLLRYLTLSISVPDLEDGVLTARPPPPPPPPPPPAPAVLMSVPPPPPPPQAPPGQPAKGDDSGGASPSAPVQGAPKEVVDPSSGRATLLESIRQAGGIGKAKLRSVKERKLEKKKQKEQEQVRATSQGGDLMSDLFNKLAMRRKGISGKGPGSGASEGPGGAFARMSDSIPPLPPPQQPLGEEDEDDWES</sequence>
<dbReference type="GO" id="GO:0042147">
    <property type="term" value="P:retrograde transport, endosome to Golgi"/>
    <property type="evidence" value="ECO:0007669"/>
    <property type="project" value="TreeGrafter"/>
</dbReference>
<evidence type="ECO:0000256" key="4">
    <source>
        <dbReference type="ARBA" id="ARBA00022448"/>
    </source>
</evidence>
<name>A0A4W2ID93_BOBOX</name>
<dbReference type="GO" id="GO:0003779">
    <property type="term" value="F:actin binding"/>
    <property type="evidence" value="ECO:0007669"/>
    <property type="project" value="UniProtKB-KW"/>
</dbReference>
<dbReference type="GO" id="GO:0006887">
    <property type="term" value="P:exocytosis"/>
    <property type="evidence" value="ECO:0007669"/>
    <property type="project" value="TreeGrafter"/>
</dbReference>
<dbReference type="GO" id="GO:0034314">
    <property type="term" value="P:Arp2/3 complex-mediated actin nucleation"/>
    <property type="evidence" value="ECO:0007669"/>
    <property type="project" value="InterPro"/>
</dbReference>
<dbReference type="InterPro" id="IPR021854">
    <property type="entry name" value="WASH1_WAHD"/>
</dbReference>
<proteinExistence type="inferred from homology"/>
<dbReference type="GO" id="GO:0043014">
    <property type="term" value="F:alpha-tubulin binding"/>
    <property type="evidence" value="ECO:0007669"/>
    <property type="project" value="InterPro"/>
</dbReference>
<evidence type="ECO:0000256" key="6">
    <source>
        <dbReference type="ARBA" id="ARBA00023136"/>
    </source>
</evidence>
<evidence type="ECO:0000256" key="7">
    <source>
        <dbReference type="ARBA" id="ARBA00023203"/>
    </source>
</evidence>
<keyword evidence="4" id="KW-0813">Transport</keyword>
<evidence type="ECO:0000256" key="8">
    <source>
        <dbReference type="SAM" id="MobiDB-lite"/>
    </source>
</evidence>
<evidence type="ECO:0000256" key="3">
    <source>
        <dbReference type="ARBA" id="ARBA00005602"/>
    </source>
</evidence>
<dbReference type="GO" id="GO:0031901">
    <property type="term" value="C:early endosome membrane"/>
    <property type="evidence" value="ECO:0007669"/>
    <property type="project" value="UniProtKB-SubCell"/>
</dbReference>
<dbReference type="InterPro" id="IPR028290">
    <property type="entry name" value="WASH1"/>
</dbReference>
<evidence type="ECO:0000313" key="11">
    <source>
        <dbReference type="Proteomes" id="UP000429181"/>
    </source>
</evidence>
<feature type="domain" description="WH2" evidence="9">
    <location>
        <begin position="396"/>
        <end position="418"/>
    </location>
</feature>
<dbReference type="GO" id="GO:0032456">
    <property type="term" value="P:endocytic recycling"/>
    <property type="evidence" value="ECO:0007669"/>
    <property type="project" value="TreeGrafter"/>
</dbReference>
<dbReference type="GeneTree" id="ENSGT00390000016717"/>
<dbReference type="Proteomes" id="UP000429181">
    <property type="component" value="Chromosome 5"/>
</dbReference>